<gene>
    <name evidence="1" type="ORF">V5O48_005950</name>
</gene>
<sequence>MGLHFYDESTSSPSEQLGRLTPPSLLLQSGIPCVVHAEDALCIVHRVPTGLFIQQLLLHKERLHDAKQLLCQALPYYHAEVDEVDRWNETKLTDPKQPHAFELNSAYAPPRIFLHASYVFHFDIDVPSRTCLNPKPPSEEVAAVRFPTLEAFYDSLIDTVYHPPRSFYHLKLASFLRVYLSYLDLYSISDKGEVFEDPDPERSPPQAQEQFIPQVLDVIERVRFENRPHLIRRLLFRGMPYLDAAMERHELRKFKNPDYQIPDPAYPDMRVLLPYGQPEKPDFPGQHLTPFLVRDTVTPDGKPAIEWHSMARLTPEFLHRVTTSD</sequence>
<protein>
    <submittedName>
        <fullName evidence="1">Uncharacterized protein</fullName>
    </submittedName>
</protein>
<dbReference type="EMBL" id="JBAHYK010000253">
    <property type="protein sequence ID" value="KAL0576021.1"/>
    <property type="molecule type" value="Genomic_DNA"/>
</dbReference>
<evidence type="ECO:0000313" key="1">
    <source>
        <dbReference type="EMBL" id="KAL0576021.1"/>
    </source>
</evidence>
<accession>A0ABR3FL91</accession>
<reference evidence="1 2" key="1">
    <citation type="submission" date="2024-02" db="EMBL/GenBank/DDBJ databases">
        <title>A draft genome for the cacao thread blight pathogen Marasmius crinis-equi.</title>
        <authorList>
            <person name="Cohen S.P."/>
            <person name="Baruah I.K."/>
            <person name="Amoako-Attah I."/>
            <person name="Bukari Y."/>
            <person name="Meinhardt L.W."/>
            <person name="Bailey B.A."/>
        </authorList>
    </citation>
    <scope>NUCLEOTIDE SEQUENCE [LARGE SCALE GENOMIC DNA]</scope>
    <source>
        <strain evidence="1 2">GH-76</strain>
    </source>
</reference>
<keyword evidence="2" id="KW-1185">Reference proteome</keyword>
<organism evidence="1 2">
    <name type="scientific">Marasmius crinis-equi</name>
    <dbReference type="NCBI Taxonomy" id="585013"/>
    <lineage>
        <taxon>Eukaryota</taxon>
        <taxon>Fungi</taxon>
        <taxon>Dikarya</taxon>
        <taxon>Basidiomycota</taxon>
        <taxon>Agaricomycotina</taxon>
        <taxon>Agaricomycetes</taxon>
        <taxon>Agaricomycetidae</taxon>
        <taxon>Agaricales</taxon>
        <taxon>Marasmiineae</taxon>
        <taxon>Marasmiaceae</taxon>
        <taxon>Marasmius</taxon>
    </lineage>
</organism>
<dbReference type="Proteomes" id="UP001465976">
    <property type="component" value="Unassembled WGS sequence"/>
</dbReference>
<proteinExistence type="predicted"/>
<name>A0ABR3FL91_9AGAR</name>
<evidence type="ECO:0000313" key="2">
    <source>
        <dbReference type="Proteomes" id="UP001465976"/>
    </source>
</evidence>
<comment type="caution">
    <text evidence="1">The sequence shown here is derived from an EMBL/GenBank/DDBJ whole genome shotgun (WGS) entry which is preliminary data.</text>
</comment>